<reference evidence="1" key="1">
    <citation type="journal article" date="2015" name="Nature">
        <title>Complex archaea that bridge the gap between prokaryotes and eukaryotes.</title>
        <authorList>
            <person name="Spang A."/>
            <person name="Saw J.H."/>
            <person name="Jorgensen S.L."/>
            <person name="Zaremba-Niedzwiedzka K."/>
            <person name="Martijn J."/>
            <person name="Lind A.E."/>
            <person name="van Eijk R."/>
            <person name="Schleper C."/>
            <person name="Guy L."/>
            <person name="Ettema T.J."/>
        </authorList>
    </citation>
    <scope>NUCLEOTIDE SEQUENCE</scope>
</reference>
<name>A0A0F9W3H1_9ZZZZ</name>
<dbReference type="AlphaFoldDB" id="A0A0F9W3H1"/>
<sequence>MLQQKTLLNRFTLLASIPLALAACASSGSGTNTAILNGMQGEEENSLCFNRDIRSWHQLDDSAIVVEARNDEYYKLELAGGCNTRNAFMQIAVESRGSSCLTPGDRVTFDRDLGLSCSVTQINRWHLADMDER</sequence>
<gene>
    <name evidence="1" type="ORF">LCGC14_0013150</name>
</gene>
<evidence type="ECO:0008006" key="2">
    <source>
        <dbReference type="Google" id="ProtNLM"/>
    </source>
</evidence>
<evidence type="ECO:0000313" key="1">
    <source>
        <dbReference type="EMBL" id="KKO11811.1"/>
    </source>
</evidence>
<organism evidence="1">
    <name type="scientific">marine sediment metagenome</name>
    <dbReference type="NCBI Taxonomy" id="412755"/>
    <lineage>
        <taxon>unclassified sequences</taxon>
        <taxon>metagenomes</taxon>
        <taxon>ecological metagenomes</taxon>
    </lineage>
</organism>
<dbReference type="InterPro" id="IPR045500">
    <property type="entry name" value="DUF6491"/>
</dbReference>
<accession>A0A0F9W3H1</accession>
<protein>
    <recommendedName>
        <fullName evidence="2">Lipoprotein</fullName>
    </recommendedName>
</protein>
<proteinExistence type="predicted"/>
<dbReference type="Pfam" id="PF20101">
    <property type="entry name" value="DUF6491"/>
    <property type="match status" value="1"/>
</dbReference>
<dbReference type="EMBL" id="LAZR01000002">
    <property type="protein sequence ID" value="KKO11811.1"/>
    <property type="molecule type" value="Genomic_DNA"/>
</dbReference>
<comment type="caution">
    <text evidence="1">The sequence shown here is derived from an EMBL/GenBank/DDBJ whole genome shotgun (WGS) entry which is preliminary data.</text>
</comment>
<dbReference type="PROSITE" id="PS51257">
    <property type="entry name" value="PROKAR_LIPOPROTEIN"/>
    <property type="match status" value="1"/>
</dbReference>